<protein>
    <submittedName>
        <fullName evidence="1">Uncharacterized protein</fullName>
    </submittedName>
</protein>
<name>A0A6M0GZK1_9CLOT</name>
<proteinExistence type="predicted"/>
<comment type="caution">
    <text evidence="1">The sequence shown here is derived from an EMBL/GenBank/DDBJ whole genome shotgun (WGS) entry which is preliminary data.</text>
</comment>
<dbReference type="RefSeq" id="WP_199869268.1">
    <property type="nucleotide sequence ID" value="NZ_JAAGPU010000004.1"/>
</dbReference>
<reference evidence="1 2" key="1">
    <citation type="submission" date="2020-02" db="EMBL/GenBank/DDBJ databases">
        <title>Genome assembly of a novel Clostridium senegalense strain.</title>
        <authorList>
            <person name="Gupta T.B."/>
            <person name="Jauregui R."/>
            <person name="Maclean P."/>
            <person name="Nawarathana A."/>
            <person name="Brightwell G."/>
        </authorList>
    </citation>
    <scope>NUCLEOTIDE SEQUENCE [LARGE SCALE GENOMIC DNA]</scope>
    <source>
        <strain evidence="1 2">AGRFS4</strain>
    </source>
</reference>
<accession>A0A6M0GZK1</accession>
<evidence type="ECO:0000313" key="2">
    <source>
        <dbReference type="Proteomes" id="UP000481872"/>
    </source>
</evidence>
<keyword evidence="2" id="KW-1185">Reference proteome</keyword>
<dbReference type="Proteomes" id="UP000481872">
    <property type="component" value="Unassembled WGS sequence"/>
</dbReference>
<evidence type="ECO:0000313" key="1">
    <source>
        <dbReference type="EMBL" id="NEU04026.1"/>
    </source>
</evidence>
<dbReference type="AlphaFoldDB" id="A0A6M0GZK1"/>
<organism evidence="1 2">
    <name type="scientific">Clostridium senegalense</name>
    <dbReference type="NCBI Taxonomy" id="1465809"/>
    <lineage>
        <taxon>Bacteria</taxon>
        <taxon>Bacillati</taxon>
        <taxon>Bacillota</taxon>
        <taxon>Clostridia</taxon>
        <taxon>Eubacteriales</taxon>
        <taxon>Clostridiaceae</taxon>
        <taxon>Clostridium</taxon>
    </lineage>
</organism>
<dbReference type="EMBL" id="JAAGPU010000004">
    <property type="protein sequence ID" value="NEU04026.1"/>
    <property type="molecule type" value="Genomic_DNA"/>
</dbReference>
<sequence length="95" mass="11106">MNFKFTISEVITIVMAMLEQLESINEFGVENEVYFPKPINDKLNSIEGEEYDNFISKAYEIADKVYFLKSGELNELNFIHEEVNSLAQELLKEYI</sequence>
<gene>
    <name evidence="1" type="ORF">G3M99_03985</name>
</gene>